<protein>
    <submittedName>
        <fullName evidence="1">Uncharacterized protein</fullName>
    </submittedName>
</protein>
<keyword evidence="2" id="KW-1185">Reference proteome</keyword>
<name>A0A1S8L4Q7_9CLOT</name>
<dbReference type="KEGG" id="crw:CROST_024260"/>
<dbReference type="EMBL" id="CP096983">
    <property type="protein sequence ID" value="URZ11709.1"/>
    <property type="molecule type" value="Genomic_DNA"/>
</dbReference>
<evidence type="ECO:0000313" key="1">
    <source>
        <dbReference type="EMBL" id="URZ11709.1"/>
    </source>
</evidence>
<organism evidence="1 2">
    <name type="scientific">Clostridium felsineum</name>
    <dbReference type="NCBI Taxonomy" id="36839"/>
    <lineage>
        <taxon>Bacteria</taxon>
        <taxon>Bacillati</taxon>
        <taxon>Bacillota</taxon>
        <taxon>Clostridia</taxon>
        <taxon>Eubacteriales</taxon>
        <taxon>Clostridiaceae</taxon>
        <taxon>Clostridium</taxon>
    </lineage>
</organism>
<dbReference type="RefSeq" id="WP_077834004.1">
    <property type="nucleotide sequence ID" value="NZ_CP096983.1"/>
</dbReference>
<dbReference type="AlphaFoldDB" id="A0A1S8L4Q7"/>
<evidence type="ECO:0000313" key="2">
    <source>
        <dbReference type="Proteomes" id="UP000190951"/>
    </source>
</evidence>
<accession>A0A1S8L4Q7</accession>
<dbReference type="Proteomes" id="UP000190951">
    <property type="component" value="Chromosome"/>
</dbReference>
<sequence length="130" mass="14916">MDKICILDENKPCTNCGECDKCDLDPNKVCNNCGKCLNPDNVNTRSILIDNVIDDETPVSAEIVGENDEILHDYDDDYVEENDEHEELEFEFIDDIDGLNDILNNEDKRNKYINETSPGIFTLKKDKLNR</sequence>
<proteinExistence type="predicted"/>
<gene>
    <name evidence="1" type="ORF">CROST_024260</name>
</gene>
<reference evidence="1 2" key="1">
    <citation type="submission" date="2022-04" db="EMBL/GenBank/DDBJ databases">
        <title>Genome sequence of C. roseum typestrain.</title>
        <authorList>
            <person name="Poehlein A."/>
            <person name="Schoch T."/>
            <person name="Duerre P."/>
            <person name="Daniel R."/>
        </authorList>
    </citation>
    <scope>NUCLEOTIDE SEQUENCE [LARGE SCALE GENOMIC DNA]</scope>
    <source>
        <strain evidence="1 2">DSM 7320</strain>
    </source>
</reference>